<gene>
    <name evidence="20" type="primary">PLOD1</name>
</gene>
<dbReference type="GeneTree" id="ENSGT01030000234558"/>
<evidence type="ECO:0000256" key="15">
    <source>
        <dbReference type="ARBA" id="ARBA00042560"/>
    </source>
</evidence>
<evidence type="ECO:0000256" key="10">
    <source>
        <dbReference type="ARBA" id="ARBA00023004"/>
    </source>
</evidence>
<evidence type="ECO:0000256" key="17">
    <source>
        <dbReference type="ARBA" id="ARBA00046428"/>
    </source>
</evidence>
<feature type="domain" description="Fe2OG dioxygenase" evidence="19">
    <location>
        <begin position="637"/>
        <end position="728"/>
    </location>
</feature>
<organism evidence="20">
    <name type="scientific">Ursus maritimus</name>
    <name type="common">Polar bear</name>
    <name type="synonym">Thalarctos maritimus</name>
    <dbReference type="NCBI Taxonomy" id="29073"/>
    <lineage>
        <taxon>Eukaryota</taxon>
        <taxon>Metazoa</taxon>
        <taxon>Chordata</taxon>
        <taxon>Craniata</taxon>
        <taxon>Vertebrata</taxon>
        <taxon>Euteleostomi</taxon>
        <taxon>Mammalia</taxon>
        <taxon>Eutheria</taxon>
        <taxon>Laurasiatheria</taxon>
        <taxon>Carnivora</taxon>
        <taxon>Caniformia</taxon>
        <taxon>Ursidae</taxon>
        <taxon>Ursus</taxon>
    </lineage>
</organism>
<dbReference type="InterPro" id="IPR006620">
    <property type="entry name" value="Pro_4_hyd_alph"/>
</dbReference>
<evidence type="ECO:0000256" key="9">
    <source>
        <dbReference type="ARBA" id="ARBA00023002"/>
    </source>
</evidence>
<name>A0A452VD15_URSMA</name>
<proteinExistence type="predicted"/>
<keyword evidence="9" id="KW-0560">Oxidoreductase</keyword>
<dbReference type="GO" id="GO:0008475">
    <property type="term" value="F:procollagen-lysine 5-dioxygenase activity"/>
    <property type="evidence" value="ECO:0007669"/>
    <property type="project" value="UniProtKB-EC"/>
</dbReference>
<dbReference type="GO" id="GO:0005506">
    <property type="term" value="F:iron ion binding"/>
    <property type="evidence" value="ECO:0007669"/>
    <property type="project" value="InterPro"/>
</dbReference>
<keyword evidence="8" id="KW-0223">Dioxygenase</keyword>
<keyword evidence="5" id="KW-0732">Signal</keyword>
<dbReference type="AlphaFoldDB" id="A0A452VD15"/>
<dbReference type="EC" id="1.14.11.4" evidence="3"/>
<keyword evidence="12" id="KW-0325">Glycoprotein</keyword>
<keyword evidence="11" id="KW-0472">Membrane</keyword>
<dbReference type="Pfam" id="PF03171">
    <property type="entry name" value="2OG-FeII_Oxy"/>
    <property type="match status" value="1"/>
</dbReference>
<evidence type="ECO:0000256" key="11">
    <source>
        <dbReference type="ARBA" id="ARBA00023136"/>
    </source>
</evidence>
<protein>
    <recommendedName>
        <fullName evidence="14">Procollagen-lysine,2-oxoglutarate 5-dioxygenase 1</fullName>
        <ecNumber evidence="3">1.14.11.4</ecNumber>
    </recommendedName>
    <alternativeName>
        <fullName evidence="15">Lysyl hydroxylase 1</fullName>
    </alternativeName>
</protein>
<keyword evidence="6" id="KW-0256">Endoplasmic reticulum</keyword>
<comment type="subcellular location">
    <subcellularLocation>
        <location evidence="13">Rough endoplasmic reticulum membrane</location>
        <topology evidence="13">Peripheral membrane protein</topology>
        <orientation evidence="13">Lumenal side</orientation>
    </subcellularLocation>
</comment>
<dbReference type="Pfam" id="PF25238">
    <property type="entry name" value="OGFOD2-like"/>
    <property type="match status" value="1"/>
</dbReference>
<comment type="subunit">
    <text evidence="17">Homodimer. Identified in a complex with P3H3 and P3H4.</text>
</comment>
<dbReference type="InterPro" id="IPR050757">
    <property type="entry name" value="Collagen_mod_GT25"/>
</dbReference>
<evidence type="ECO:0000256" key="6">
    <source>
        <dbReference type="ARBA" id="ARBA00022824"/>
    </source>
</evidence>
<dbReference type="CDD" id="cd23004">
    <property type="entry name" value="GT_LH1"/>
    <property type="match status" value="1"/>
</dbReference>
<dbReference type="InterPro" id="IPR001006">
    <property type="entry name" value="Procol_lys_dOase"/>
</dbReference>
<dbReference type="SMART" id="SM00702">
    <property type="entry name" value="P4Hc"/>
    <property type="match status" value="1"/>
</dbReference>
<evidence type="ECO:0000313" key="20">
    <source>
        <dbReference type="Ensembl" id="ENSUMAP00000031502"/>
    </source>
</evidence>
<dbReference type="InterPro" id="IPR057589">
    <property type="entry name" value="GT_PLOD"/>
</dbReference>
<dbReference type="GO" id="GO:0031418">
    <property type="term" value="F:L-ascorbic acid binding"/>
    <property type="evidence" value="ECO:0007669"/>
    <property type="project" value="UniProtKB-KW"/>
</dbReference>
<dbReference type="Pfam" id="PF25342">
    <property type="entry name" value="GT_PLOD"/>
    <property type="match status" value="1"/>
</dbReference>
<comment type="cofactor">
    <cofactor evidence="1">
        <name>Fe(2+)</name>
        <dbReference type="ChEBI" id="CHEBI:29033"/>
    </cofactor>
</comment>
<comment type="cofactor">
    <cofactor evidence="2">
        <name>L-ascorbate</name>
        <dbReference type="ChEBI" id="CHEBI:38290"/>
    </cofactor>
</comment>
<accession>A0A452VD15</accession>
<evidence type="ECO:0000256" key="14">
    <source>
        <dbReference type="ARBA" id="ARBA00040791"/>
    </source>
</evidence>
<evidence type="ECO:0000256" key="3">
    <source>
        <dbReference type="ARBA" id="ARBA00012264"/>
    </source>
</evidence>
<dbReference type="Gene3D" id="2.60.120.620">
    <property type="entry name" value="q2cbj1_9rhob like domain"/>
    <property type="match status" value="1"/>
</dbReference>
<evidence type="ECO:0000256" key="7">
    <source>
        <dbReference type="ARBA" id="ARBA00022896"/>
    </source>
</evidence>
<keyword evidence="4" id="KW-0479">Metal-binding</keyword>
<dbReference type="PANTHER" id="PTHR10730:SF5">
    <property type="entry name" value="PROCOLLAGEN-LYSINE,2-OXOGLUTARATE 5-DIOXYGENASE 1"/>
    <property type="match status" value="1"/>
</dbReference>
<evidence type="ECO:0000256" key="13">
    <source>
        <dbReference type="ARBA" id="ARBA00037819"/>
    </source>
</evidence>
<dbReference type="PROSITE" id="PS01325">
    <property type="entry name" value="LYS_HYDROXYLASE"/>
    <property type="match status" value="1"/>
</dbReference>
<evidence type="ECO:0000256" key="18">
    <source>
        <dbReference type="ARBA" id="ARBA00047930"/>
    </source>
</evidence>
<dbReference type="GO" id="GO:0030867">
    <property type="term" value="C:rough endoplasmic reticulum membrane"/>
    <property type="evidence" value="ECO:0007669"/>
    <property type="project" value="UniProtKB-SubCell"/>
</dbReference>
<evidence type="ECO:0000259" key="19">
    <source>
        <dbReference type="PROSITE" id="PS51471"/>
    </source>
</evidence>
<evidence type="ECO:0000256" key="4">
    <source>
        <dbReference type="ARBA" id="ARBA00022723"/>
    </source>
</evidence>
<dbReference type="PANTHER" id="PTHR10730">
    <property type="entry name" value="PROCOLLAGEN-LYSINE,2-OXOGLUTARATE 5-DIOXYGENASE/GLYCOSYLTRANSFERASE 25 FAMILY MEMBER"/>
    <property type="match status" value="1"/>
</dbReference>
<keyword evidence="10" id="KW-0408">Iron</keyword>
<evidence type="ECO:0000256" key="16">
    <source>
        <dbReference type="ARBA" id="ARBA00045361"/>
    </source>
</evidence>
<evidence type="ECO:0000256" key="12">
    <source>
        <dbReference type="ARBA" id="ARBA00023180"/>
    </source>
</evidence>
<dbReference type="InterPro" id="IPR005123">
    <property type="entry name" value="Oxoglu/Fe-dep_dioxygenase_dom"/>
</dbReference>
<comment type="function">
    <text evidence="16">Part of a complex composed of PLOD1, P3H3 and P3H4 that catalyzes hydroxylation of lysine residues in collagen alpha chains and is required for normal assembly and cross-linkling of collagen fibrils. Forms hydroxylysine residues in -Xaa-Lys-Gly- sequences in collagens. These hydroxylysines serve as sites of attachment for carbohydrate units and are essential for the stability of the intermolecular collagen cross-links.</text>
</comment>
<dbReference type="PROSITE" id="PS51471">
    <property type="entry name" value="FE2OG_OXY"/>
    <property type="match status" value="1"/>
</dbReference>
<evidence type="ECO:0000256" key="1">
    <source>
        <dbReference type="ARBA" id="ARBA00001954"/>
    </source>
</evidence>
<evidence type="ECO:0000256" key="8">
    <source>
        <dbReference type="ARBA" id="ARBA00022964"/>
    </source>
</evidence>
<comment type="catalytic activity">
    <reaction evidence="18">
        <text>L-lysyl-[collagen] + 2-oxoglutarate + O2 = (5R)-5-hydroxy-L-lysyl-[collagen] + succinate + CO2</text>
        <dbReference type="Rhea" id="RHEA:16569"/>
        <dbReference type="Rhea" id="RHEA-COMP:12751"/>
        <dbReference type="Rhea" id="RHEA-COMP:12752"/>
        <dbReference type="ChEBI" id="CHEBI:15379"/>
        <dbReference type="ChEBI" id="CHEBI:16526"/>
        <dbReference type="ChEBI" id="CHEBI:16810"/>
        <dbReference type="ChEBI" id="CHEBI:29969"/>
        <dbReference type="ChEBI" id="CHEBI:30031"/>
        <dbReference type="ChEBI" id="CHEBI:133442"/>
        <dbReference type="EC" id="1.14.11.4"/>
    </reaction>
</comment>
<dbReference type="Ensembl" id="ENSUMAT00000037251.1">
    <property type="protein sequence ID" value="ENSUMAP00000031502.1"/>
    <property type="gene ID" value="ENSUMAG00000022265.1"/>
</dbReference>
<dbReference type="InterPro" id="IPR044861">
    <property type="entry name" value="IPNS-like_FE2OG_OXY"/>
</dbReference>
<sequence length="728" mass="83270">MGGHEDTSCRDLTHLGTMTCSCLSPLLLQSRSPCPSLSVDNLLVLTVATRETEGFRRFKRSGQFFNYKIQALGLGEDWSGEKGSSAGGGLKVRLLKKALEKHADKENLVILFIDSYDVLFASGPRELLKKFRQAKSQVVFSAEELIYPDRRLEAKYPAVSDGKRFLGSGGFIGYAPNLSKLVAEWKGQDSDSDQLFYTKIFLDPEKREQINITLDHRCRIFQNLDGALDEVVLKFEMGHVRARNLAYDTLPVLIHGNGPTKGPEARVCCHRDLTASPWGQALPTVLVGVFIEQPTPFLSLFFQRLLRLRYPRKQMRLFIHNHVTFCNEADPWATLQPRIKESGYGAGGVRGAVLGTEALKRLVGLAWDLCRQDRSCTYYFSVDADVALTEPKTLRLLIEQNKNVIAPLMTRHGRLWSNFWGALSADGYYARSEDYVDIVQGRRVGVWNVPYISNVYLIKGSALRAELQQTDLFHHSKLDPDMAFCANIRQQDVFMFLTNRHTFGHLLSLDNYQTSHLHNDLWEVFSNPEDWKEKYIHENYTKALAGKLVEMPCPDVYWFPIFTEVACDELVEEMEHYGRWSLGDNKDSRIQDGYENVPTIDIHMNQISFEREWHKFLVEYIAPMTEKLYPGYYTRAQFDLAFVVRYKPDEQPSLMPHHDASTFTINIALNRVGVDYEGGGCRFLRYNCSIRAPRKGWTLMHPGRLTHYHEGLPTTRGTRYIAVSFVDP</sequence>
<evidence type="ECO:0000256" key="5">
    <source>
        <dbReference type="ARBA" id="ARBA00022729"/>
    </source>
</evidence>
<reference evidence="20" key="1">
    <citation type="submission" date="2019-03" db="UniProtKB">
        <authorList>
            <consortium name="Ensembl"/>
        </authorList>
    </citation>
    <scope>IDENTIFICATION</scope>
</reference>
<keyword evidence="7" id="KW-0847">Vitamin C</keyword>
<dbReference type="FunFam" id="2.60.120.620:FF:000004">
    <property type="entry name" value="Procollagen-lysine,2-oxoglutarate 5-dioxygenase 2"/>
    <property type="match status" value="1"/>
</dbReference>
<evidence type="ECO:0000256" key="2">
    <source>
        <dbReference type="ARBA" id="ARBA00001961"/>
    </source>
</evidence>